<accession>A0ABT7LLX4</accession>
<dbReference type="EMBL" id="JASVDS010000005">
    <property type="protein sequence ID" value="MDL5033809.1"/>
    <property type="molecule type" value="Genomic_DNA"/>
</dbReference>
<sequence length="456" mass="48227">MPLPPPPMPARGATAPLPCPAGPVPRALASPHAAPHVLDATMFWSSQATGGVRRVLCAKRQHLIAAGWRHTLLVPDLAGDPVLLAASAQDAGQVLCCGGLRLPRSGGYRFVLDRAGAVQRMVQARPDVIEAADPYVLGWGAREAAQRLGIPAVAFCHSHLPALLERWGHATLGRHAARWAAQRARRYLVALYGGFDAVLAPSPALVAQLQDWGLPQADYQPLGVDGRIFRPAAHPQTCARWLKQALGVHADTRLLLYCGRFAPEKRLPLLAAAVRALGPGHLLVCVGAGPCVPEGPQVRVLPPEREPARLAQLMASCDAFVHAGDQETFGLAALEAMACGVPVVLCDQAGLGELGADLALTVRGDRPGVWAEAMRAALDAPDPARRQRALARARALDWTAVTALMRQRYAALLQGRRPAEAAPAPAPAPDQDRPPSSASLDEAAPPSAAAYSLRRL</sequence>
<dbReference type="InterPro" id="IPR028098">
    <property type="entry name" value="Glyco_trans_4-like_N"/>
</dbReference>
<dbReference type="SUPFAM" id="SSF53756">
    <property type="entry name" value="UDP-Glycosyltransferase/glycogen phosphorylase"/>
    <property type="match status" value="1"/>
</dbReference>
<dbReference type="RefSeq" id="WP_285983885.1">
    <property type="nucleotide sequence ID" value="NZ_JASVDS010000005.1"/>
</dbReference>
<gene>
    <name evidence="3" type="ORF">QRD43_18000</name>
</gene>
<evidence type="ECO:0000313" key="3">
    <source>
        <dbReference type="EMBL" id="MDL5033809.1"/>
    </source>
</evidence>
<dbReference type="GO" id="GO:0016757">
    <property type="term" value="F:glycosyltransferase activity"/>
    <property type="evidence" value="ECO:0007669"/>
    <property type="project" value="UniProtKB-KW"/>
</dbReference>
<proteinExistence type="predicted"/>
<dbReference type="InterPro" id="IPR050194">
    <property type="entry name" value="Glycosyltransferase_grp1"/>
</dbReference>
<dbReference type="EC" id="2.4.-.-" evidence="3"/>
<protein>
    <submittedName>
        <fullName evidence="3">Glycosyltransferase</fullName>
        <ecNumber evidence="3">2.4.-.-</ecNumber>
    </submittedName>
</protein>
<feature type="domain" description="Glycosyltransferase subfamily 4-like N-terminal" evidence="2">
    <location>
        <begin position="50"/>
        <end position="224"/>
    </location>
</feature>
<dbReference type="Pfam" id="PF13439">
    <property type="entry name" value="Glyco_transf_4"/>
    <property type="match status" value="1"/>
</dbReference>
<comment type="caution">
    <text evidence="3">The sequence shown here is derived from an EMBL/GenBank/DDBJ whole genome shotgun (WGS) entry which is preliminary data.</text>
</comment>
<reference evidence="3 4" key="1">
    <citation type="submission" date="2023-06" db="EMBL/GenBank/DDBJ databases">
        <title>Pelomonas sp. APW6 16S ribosomal RNA gene genome sequencing and assembly.</title>
        <authorList>
            <person name="Woo H."/>
        </authorList>
    </citation>
    <scope>NUCLEOTIDE SEQUENCE [LARGE SCALE GENOMIC DNA]</scope>
    <source>
        <strain evidence="3 4">APW6</strain>
    </source>
</reference>
<keyword evidence="3" id="KW-0808">Transferase</keyword>
<keyword evidence="3" id="KW-0328">Glycosyltransferase</keyword>
<name>A0ABT7LLX4_9BURK</name>
<dbReference type="Pfam" id="PF13692">
    <property type="entry name" value="Glyco_trans_1_4"/>
    <property type="match status" value="1"/>
</dbReference>
<feature type="region of interest" description="Disordered" evidence="1">
    <location>
        <begin position="416"/>
        <end position="456"/>
    </location>
</feature>
<keyword evidence="4" id="KW-1185">Reference proteome</keyword>
<organism evidence="3 4">
    <name type="scientific">Roseateles subflavus</name>
    <dbReference type="NCBI Taxonomy" id="3053353"/>
    <lineage>
        <taxon>Bacteria</taxon>
        <taxon>Pseudomonadati</taxon>
        <taxon>Pseudomonadota</taxon>
        <taxon>Betaproteobacteria</taxon>
        <taxon>Burkholderiales</taxon>
        <taxon>Sphaerotilaceae</taxon>
        <taxon>Roseateles</taxon>
    </lineage>
</organism>
<evidence type="ECO:0000259" key="2">
    <source>
        <dbReference type="Pfam" id="PF13439"/>
    </source>
</evidence>
<dbReference type="PANTHER" id="PTHR45947">
    <property type="entry name" value="SULFOQUINOVOSYL TRANSFERASE SQD2"/>
    <property type="match status" value="1"/>
</dbReference>
<dbReference type="Gene3D" id="3.40.50.2000">
    <property type="entry name" value="Glycogen Phosphorylase B"/>
    <property type="match status" value="2"/>
</dbReference>
<evidence type="ECO:0000256" key="1">
    <source>
        <dbReference type="SAM" id="MobiDB-lite"/>
    </source>
</evidence>
<dbReference type="PANTHER" id="PTHR45947:SF3">
    <property type="entry name" value="SULFOQUINOVOSYL TRANSFERASE SQD2"/>
    <property type="match status" value="1"/>
</dbReference>
<evidence type="ECO:0000313" key="4">
    <source>
        <dbReference type="Proteomes" id="UP001238603"/>
    </source>
</evidence>
<dbReference type="Proteomes" id="UP001238603">
    <property type="component" value="Unassembled WGS sequence"/>
</dbReference>